<dbReference type="EMBL" id="VBOS01000237">
    <property type="protein sequence ID" value="TMQ55001.1"/>
    <property type="molecule type" value="Genomic_DNA"/>
</dbReference>
<proteinExistence type="predicted"/>
<evidence type="ECO:0000313" key="2">
    <source>
        <dbReference type="Proteomes" id="UP000317716"/>
    </source>
</evidence>
<accession>A0A538SUH0</accession>
<protein>
    <submittedName>
        <fullName evidence="1">Uncharacterized protein</fullName>
    </submittedName>
</protein>
<sequence length="111" mass="11918">MGEANGNPGWLSGWVATVHLNSPLPRTGAVLVKANPEELTQRAASFPHFPSLFSPWTPSQLLPEVAAMIVPVVWKSTRPSNVSARFPFVKTSSGFAPMSVPNHSALDPIVM</sequence>
<organism evidence="1 2">
    <name type="scientific">Eiseniibacteriota bacterium</name>
    <dbReference type="NCBI Taxonomy" id="2212470"/>
    <lineage>
        <taxon>Bacteria</taxon>
        <taxon>Candidatus Eiseniibacteriota</taxon>
    </lineage>
</organism>
<evidence type="ECO:0000313" key="1">
    <source>
        <dbReference type="EMBL" id="TMQ55001.1"/>
    </source>
</evidence>
<dbReference type="Proteomes" id="UP000317716">
    <property type="component" value="Unassembled WGS sequence"/>
</dbReference>
<gene>
    <name evidence="1" type="ORF">E6K72_07020</name>
</gene>
<comment type="caution">
    <text evidence="1">The sequence shown here is derived from an EMBL/GenBank/DDBJ whole genome shotgun (WGS) entry which is preliminary data.</text>
</comment>
<name>A0A538SUH0_UNCEI</name>
<dbReference type="AlphaFoldDB" id="A0A538SUH0"/>
<reference evidence="1 2" key="1">
    <citation type="journal article" date="2019" name="Nat. Microbiol.">
        <title>Mediterranean grassland soil C-N compound turnover is dependent on rainfall and depth, and is mediated by genomically divergent microorganisms.</title>
        <authorList>
            <person name="Diamond S."/>
            <person name="Andeer P.F."/>
            <person name="Li Z."/>
            <person name="Crits-Christoph A."/>
            <person name="Burstein D."/>
            <person name="Anantharaman K."/>
            <person name="Lane K.R."/>
            <person name="Thomas B.C."/>
            <person name="Pan C."/>
            <person name="Northen T.R."/>
            <person name="Banfield J.F."/>
        </authorList>
    </citation>
    <scope>NUCLEOTIDE SEQUENCE [LARGE SCALE GENOMIC DNA]</scope>
    <source>
        <strain evidence="1">WS_2</strain>
    </source>
</reference>